<feature type="chain" id="PRO_5011301892" description="Secreted protein" evidence="2">
    <location>
        <begin position="36"/>
        <end position="437"/>
    </location>
</feature>
<dbReference type="eggNOG" id="ENOG5033RZ2">
    <property type="taxonomic scope" value="Bacteria"/>
</dbReference>
<keyword evidence="2" id="KW-0732">Signal</keyword>
<feature type="region of interest" description="Disordered" evidence="1">
    <location>
        <begin position="241"/>
        <end position="267"/>
    </location>
</feature>
<dbReference type="PROSITE" id="PS51318">
    <property type="entry name" value="TAT"/>
    <property type="match status" value="1"/>
</dbReference>
<evidence type="ECO:0000256" key="2">
    <source>
        <dbReference type="SAM" id="SignalP"/>
    </source>
</evidence>
<dbReference type="AlphaFoldDB" id="A0A239WHJ5"/>
<feature type="signal peptide" evidence="2">
    <location>
        <begin position="1"/>
        <end position="35"/>
    </location>
</feature>
<evidence type="ECO:0000313" key="4">
    <source>
        <dbReference type="Proteomes" id="UP000215332"/>
    </source>
</evidence>
<evidence type="ECO:0000256" key="1">
    <source>
        <dbReference type="SAM" id="MobiDB-lite"/>
    </source>
</evidence>
<evidence type="ECO:0008006" key="5">
    <source>
        <dbReference type="Google" id="ProtNLM"/>
    </source>
</evidence>
<dbReference type="RefSeq" id="WP_021104477.1">
    <property type="nucleotide sequence ID" value="NZ_LT906441.1"/>
</dbReference>
<name>A0A239WHJ5_9ACTN</name>
<sequence>MKKLTRSRRHTTLMAVGVTTSLIAAAGALAPAAQADVPPMPQGYPIAHLYEKCSAEQAHADGYPEWHYGETGRRYLSDGTIQFTNRTKQKVPYTATVETGVNHKIEANSAAALPSGWNTTAKSDIGIKLSNGWIEGETFGPFDLESGESIRVEYGTVEKEFISMFLTCDGGHIVNERSANVIRGRGPAERYAFVYKIKADGSISDQAMKIPSRTAGANSRPMKESERFNSWVGPSLEKVADDHEAPSIPPATKPQHDPSWPTKGQSCKPRGVLHWYPDDVKQVSEPIRKAGYSTQFRNWSKADYVFKPVTDFVVGAEYNGTTFWMDNGGRLPQGWLQSAGAAQRAYMPVGTPLKPVNLKPGEKVTVNYGTTVAPLQYSEISCGKDGTYSRVKNQPLASAPVGFWAEAVITASDGSTRKVDVTPDNYRKLPVPTQSDF</sequence>
<proteinExistence type="predicted"/>
<evidence type="ECO:0000313" key="3">
    <source>
        <dbReference type="EMBL" id="SNV33576.1"/>
    </source>
</evidence>
<dbReference type="EMBL" id="LT906441">
    <property type="protein sequence ID" value="SNV33576.1"/>
    <property type="molecule type" value="Genomic_DNA"/>
</dbReference>
<protein>
    <recommendedName>
        <fullName evidence="5">Secreted protein</fullName>
    </recommendedName>
</protein>
<dbReference type="InterPro" id="IPR006311">
    <property type="entry name" value="TAT_signal"/>
</dbReference>
<accession>A0A239WHJ5</accession>
<organism evidence="3 4">
    <name type="scientific">Cutibacterium granulosum</name>
    <dbReference type="NCBI Taxonomy" id="33011"/>
    <lineage>
        <taxon>Bacteria</taxon>
        <taxon>Bacillati</taxon>
        <taxon>Actinomycetota</taxon>
        <taxon>Actinomycetes</taxon>
        <taxon>Propionibacteriales</taxon>
        <taxon>Propionibacteriaceae</taxon>
        <taxon>Cutibacterium</taxon>
    </lineage>
</organism>
<reference evidence="3 4" key="1">
    <citation type="submission" date="2017-06" db="EMBL/GenBank/DDBJ databases">
        <authorList>
            <consortium name="Pathogen Informatics"/>
        </authorList>
    </citation>
    <scope>NUCLEOTIDE SEQUENCE [LARGE SCALE GENOMIC DNA]</scope>
    <source>
        <strain evidence="3 4">NCTC11865</strain>
    </source>
</reference>
<gene>
    <name evidence="3" type="ORF">SAMEA4412665_00975</name>
</gene>
<dbReference type="Proteomes" id="UP000215332">
    <property type="component" value="Chromosome 1"/>
</dbReference>
<dbReference type="KEGG" id="cgrn:4412665_00975"/>